<dbReference type="InterPro" id="IPR015007">
    <property type="entry name" value="NUP2/50/61"/>
</dbReference>
<dbReference type="InterPro" id="IPR000156">
    <property type="entry name" value="Ran_bind_dom"/>
</dbReference>
<evidence type="ECO:0000256" key="7">
    <source>
        <dbReference type="ARBA" id="ARBA00023010"/>
    </source>
</evidence>
<comment type="subcellular location">
    <subcellularLocation>
        <location evidence="1">Nucleus</location>
        <location evidence="1">Nuclear pore complex</location>
    </subcellularLocation>
</comment>
<feature type="compositionally biased region" description="Polar residues" evidence="10">
    <location>
        <begin position="91"/>
        <end position="101"/>
    </location>
</feature>
<organism evidence="12 13">
    <name type="scientific">Acacia crassicarpa</name>
    <name type="common">northern wattle</name>
    <dbReference type="NCBI Taxonomy" id="499986"/>
    <lineage>
        <taxon>Eukaryota</taxon>
        <taxon>Viridiplantae</taxon>
        <taxon>Streptophyta</taxon>
        <taxon>Embryophyta</taxon>
        <taxon>Tracheophyta</taxon>
        <taxon>Spermatophyta</taxon>
        <taxon>Magnoliopsida</taxon>
        <taxon>eudicotyledons</taxon>
        <taxon>Gunneridae</taxon>
        <taxon>Pentapetalae</taxon>
        <taxon>rosids</taxon>
        <taxon>fabids</taxon>
        <taxon>Fabales</taxon>
        <taxon>Fabaceae</taxon>
        <taxon>Caesalpinioideae</taxon>
        <taxon>mimosoid clade</taxon>
        <taxon>Acacieae</taxon>
        <taxon>Acacia</taxon>
    </lineage>
</organism>
<evidence type="ECO:0000256" key="6">
    <source>
        <dbReference type="ARBA" id="ARBA00022990"/>
    </source>
</evidence>
<evidence type="ECO:0000313" key="13">
    <source>
        <dbReference type="Proteomes" id="UP001293593"/>
    </source>
</evidence>
<dbReference type="InterPro" id="IPR011993">
    <property type="entry name" value="PH-like_dom_sf"/>
</dbReference>
<feature type="compositionally biased region" description="Basic and acidic residues" evidence="10">
    <location>
        <begin position="105"/>
        <end position="211"/>
    </location>
</feature>
<dbReference type="GO" id="GO:0051028">
    <property type="term" value="P:mRNA transport"/>
    <property type="evidence" value="ECO:0007669"/>
    <property type="project" value="UniProtKB-KW"/>
</dbReference>
<dbReference type="Pfam" id="PF00638">
    <property type="entry name" value="Ran_BP1"/>
    <property type="match status" value="1"/>
</dbReference>
<dbReference type="PANTHER" id="PTHR23138">
    <property type="entry name" value="RAN BINDING PROTEIN"/>
    <property type="match status" value="1"/>
</dbReference>
<name>A0AAE1MMW2_9FABA</name>
<dbReference type="InterPro" id="IPR045207">
    <property type="entry name" value="RanBD_NUP50_plant"/>
</dbReference>
<evidence type="ECO:0000256" key="2">
    <source>
        <dbReference type="ARBA" id="ARBA00022448"/>
    </source>
</evidence>
<evidence type="ECO:0000256" key="4">
    <source>
        <dbReference type="ARBA" id="ARBA00022816"/>
    </source>
</evidence>
<feature type="compositionally biased region" description="Polar residues" evidence="10">
    <location>
        <begin position="59"/>
        <end position="69"/>
    </location>
</feature>
<keyword evidence="6" id="KW-0007">Acetylation</keyword>
<dbReference type="Pfam" id="PF08911">
    <property type="entry name" value="NUP50"/>
    <property type="match status" value="1"/>
</dbReference>
<gene>
    <name evidence="12" type="ORF">QN277_024250</name>
</gene>
<protein>
    <recommendedName>
        <fullName evidence="11">RanBD1 domain-containing protein</fullName>
    </recommendedName>
</protein>
<dbReference type="InterPro" id="IPR045255">
    <property type="entry name" value="RanBP1-like"/>
</dbReference>
<dbReference type="Proteomes" id="UP001293593">
    <property type="component" value="Unassembled WGS sequence"/>
</dbReference>
<keyword evidence="4" id="KW-0509">mRNA transport</keyword>
<dbReference type="Gene3D" id="2.30.29.30">
    <property type="entry name" value="Pleckstrin-homology domain (PH domain)/Phosphotyrosine-binding domain (PTB)"/>
    <property type="match status" value="1"/>
</dbReference>
<keyword evidence="7" id="KW-0811">Translocation</keyword>
<evidence type="ECO:0000256" key="5">
    <source>
        <dbReference type="ARBA" id="ARBA00022927"/>
    </source>
</evidence>
<evidence type="ECO:0000259" key="11">
    <source>
        <dbReference type="PROSITE" id="PS50196"/>
    </source>
</evidence>
<keyword evidence="2" id="KW-0813">Transport</keyword>
<keyword evidence="13" id="KW-1185">Reference proteome</keyword>
<proteinExistence type="predicted"/>
<feature type="compositionally biased region" description="Polar residues" evidence="10">
    <location>
        <begin position="227"/>
        <end position="244"/>
    </location>
</feature>
<evidence type="ECO:0000256" key="8">
    <source>
        <dbReference type="ARBA" id="ARBA00023132"/>
    </source>
</evidence>
<sequence length="462" mass="49186">MGDADNALPPSKKRAAGRELSRDTPIDDEEDVPEPEAGSFKKASDEVMATRRIVKVRRQQGNSTPSTNPFAGIRLVSTTESSAKPEEATPIAQSTSENTAAADTKCADDVTNDSEKAKDGDVKQLESKVNESGDKSAEIKDAAEENAGEKSEVDKQQRKDHDKNDDDEKKDAEDKETAGEVDKEQTSKNDSEDKKDAEAKESAGEVEKEQTGDGNDTVNNDKKENTVESQEPSSEGSMKSFQQLSSSQNAFSGLAGTGFSTSSFSFGSLSNEGGSGSGSIFGMKNDKPFGLGLSNNGSSVFGATGASATGKGEGSGLPTMQEVVVETGEENEKVVFNADSILFEFVEGSWKERGKGEVKVNVSTGGNEKARLVMRTRGNYRLILNARLYPDIKLTNMERKGVTFACINSANEGNVGLSTFALKFKDGSFVEEFKGAVMAHKGEKATALKTPENSPKASDGLV</sequence>
<dbReference type="GO" id="GO:0005643">
    <property type="term" value="C:nuclear pore"/>
    <property type="evidence" value="ECO:0007669"/>
    <property type="project" value="UniProtKB-SubCell"/>
</dbReference>
<keyword evidence="9" id="KW-0539">Nucleus</keyword>
<dbReference type="CDD" id="cd13169">
    <property type="entry name" value="RanBD_NUP50_plant"/>
    <property type="match status" value="1"/>
</dbReference>
<evidence type="ECO:0000313" key="12">
    <source>
        <dbReference type="EMBL" id="KAK4267473.1"/>
    </source>
</evidence>
<dbReference type="PROSITE" id="PS50196">
    <property type="entry name" value="RANBD1"/>
    <property type="match status" value="1"/>
</dbReference>
<evidence type="ECO:0000256" key="9">
    <source>
        <dbReference type="ARBA" id="ARBA00023242"/>
    </source>
</evidence>
<feature type="domain" description="RanBD1" evidence="11">
    <location>
        <begin position="317"/>
        <end position="437"/>
    </location>
</feature>
<accession>A0AAE1MMW2</accession>
<dbReference type="SUPFAM" id="SSF50729">
    <property type="entry name" value="PH domain-like"/>
    <property type="match status" value="1"/>
</dbReference>
<reference evidence="12" key="1">
    <citation type="submission" date="2023-10" db="EMBL/GenBank/DDBJ databases">
        <title>Chromosome-level genome of the transformable northern wattle, Acacia crassicarpa.</title>
        <authorList>
            <person name="Massaro I."/>
            <person name="Sinha N.R."/>
            <person name="Poethig S."/>
            <person name="Leichty A.R."/>
        </authorList>
    </citation>
    <scope>NUCLEOTIDE SEQUENCE</scope>
    <source>
        <strain evidence="12">Acra3RX</strain>
        <tissue evidence="12">Leaf</tissue>
    </source>
</reference>
<dbReference type="EMBL" id="JAWXYG010000007">
    <property type="protein sequence ID" value="KAK4267473.1"/>
    <property type="molecule type" value="Genomic_DNA"/>
</dbReference>
<keyword evidence="8" id="KW-0906">Nuclear pore complex</keyword>
<evidence type="ECO:0000256" key="3">
    <source>
        <dbReference type="ARBA" id="ARBA00022737"/>
    </source>
</evidence>
<feature type="region of interest" description="Disordered" evidence="10">
    <location>
        <begin position="1"/>
        <end position="244"/>
    </location>
</feature>
<keyword evidence="3" id="KW-0677">Repeat</keyword>
<dbReference type="GO" id="GO:0015031">
    <property type="term" value="P:protein transport"/>
    <property type="evidence" value="ECO:0007669"/>
    <property type="project" value="UniProtKB-KW"/>
</dbReference>
<dbReference type="AlphaFoldDB" id="A0AAE1MMW2"/>
<evidence type="ECO:0000256" key="10">
    <source>
        <dbReference type="SAM" id="MobiDB-lite"/>
    </source>
</evidence>
<dbReference type="PANTHER" id="PTHR23138:SF142">
    <property type="entry name" value="RAN-BINDING PROTEIN 3B-RELATED"/>
    <property type="match status" value="1"/>
</dbReference>
<dbReference type="SMART" id="SM00160">
    <property type="entry name" value="RanBD"/>
    <property type="match status" value="1"/>
</dbReference>
<keyword evidence="5" id="KW-0653">Protein transport</keyword>
<comment type="caution">
    <text evidence="12">The sequence shown here is derived from an EMBL/GenBank/DDBJ whole genome shotgun (WGS) entry which is preliminary data.</text>
</comment>
<evidence type="ECO:0000256" key="1">
    <source>
        <dbReference type="ARBA" id="ARBA00004567"/>
    </source>
</evidence>
<feature type="compositionally biased region" description="Basic and acidic residues" evidence="10">
    <location>
        <begin position="16"/>
        <end position="25"/>
    </location>
</feature>